<dbReference type="InterPro" id="IPR011701">
    <property type="entry name" value="MFS"/>
</dbReference>
<keyword evidence="9" id="KW-1185">Reference proteome</keyword>
<evidence type="ECO:0000256" key="4">
    <source>
        <dbReference type="ARBA" id="ARBA00022989"/>
    </source>
</evidence>
<dbReference type="HOGENOM" id="CLU_2264469_0_0_1"/>
<dbReference type="PANTHER" id="PTHR23502">
    <property type="entry name" value="MAJOR FACILITATOR SUPERFAMILY"/>
    <property type="match status" value="1"/>
</dbReference>
<dbReference type="Gene3D" id="1.20.1720.10">
    <property type="entry name" value="Multidrug resistance protein D"/>
    <property type="match status" value="1"/>
</dbReference>
<dbReference type="InterPro" id="IPR020846">
    <property type="entry name" value="MFS_dom"/>
</dbReference>
<dbReference type="Pfam" id="PF07690">
    <property type="entry name" value="MFS_1"/>
    <property type="match status" value="1"/>
</dbReference>
<keyword evidence="2" id="KW-0813">Transport</keyword>
<organism evidence="8 9">
    <name type="scientific">Neurospora tetrasperma (strain FGSC 2508 / ATCC MYA-4615 / P0657)</name>
    <dbReference type="NCBI Taxonomy" id="510951"/>
    <lineage>
        <taxon>Eukaryota</taxon>
        <taxon>Fungi</taxon>
        <taxon>Dikarya</taxon>
        <taxon>Ascomycota</taxon>
        <taxon>Pezizomycotina</taxon>
        <taxon>Sordariomycetes</taxon>
        <taxon>Sordariomycetidae</taxon>
        <taxon>Sordariales</taxon>
        <taxon>Sordariaceae</taxon>
        <taxon>Neurospora</taxon>
    </lineage>
</organism>
<dbReference type="AlphaFoldDB" id="F8MZM3"/>
<dbReference type="VEuPathDB" id="FungiDB:NEUTE1DRAFT_143467"/>
<evidence type="ECO:0000256" key="3">
    <source>
        <dbReference type="ARBA" id="ARBA00022692"/>
    </source>
</evidence>
<keyword evidence="4 6" id="KW-1133">Transmembrane helix</keyword>
<evidence type="ECO:0000256" key="5">
    <source>
        <dbReference type="ARBA" id="ARBA00023136"/>
    </source>
</evidence>
<dbReference type="OrthoDB" id="4585719at2759"/>
<evidence type="ECO:0000313" key="9">
    <source>
        <dbReference type="Proteomes" id="UP000008065"/>
    </source>
</evidence>
<sequence length="103" mass="11490">MESRVKAEEPDYSLFTSSQKRWIIFIAALGGWFSTASSFIYFHAIPFLARDLHVSIEKINLSVTSYLVVLGIFPSITGSAADRYGRRPVFIATLAVYVAVARL</sequence>
<dbReference type="GO" id="GO:0005886">
    <property type="term" value="C:plasma membrane"/>
    <property type="evidence" value="ECO:0007669"/>
    <property type="project" value="TreeGrafter"/>
</dbReference>
<dbReference type="RefSeq" id="XP_009857295.1">
    <property type="nucleotide sequence ID" value="XM_009858993.1"/>
</dbReference>
<evidence type="ECO:0000256" key="1">
    <source>
        <dbReference type="ARBA" id="ARBA00004141"/>
    </source>
</evidence>
<feature type="domain" description="Major facilitator superfamily (MFS) profile" evidence="7">
    <location>
        <begin position="23"/>
        <end position="103"/>
    </location>
</feature>
<dbReference type="GO" id="GO:0022857">
    <property type="term" value="F:transmembrane transporter activity"/>
    <property type="evidence" value="ECO:0007669"/>
    <property type="project" value="InterPro"/>
</dbReference>
<dbReference type="PANTHER" id="PTHR23502:SF51">
    <property type="entry name" value="QUINIDINE RESISTANCE PROTEIN 1-RELATED"/>
    <property type="match status" value="1"/>
</dbReference>
<reference evidence="9" key="1">
    <citation type="journal article" date="2011" name="Genetics">
        <title>Massive changes in genome architecture accompany the transition to self-fertility in the filamentous fungus Neurospora tetrasperma.</title>
        <authorList>
            <person name="Ellison C.E."/>
            <person name="Stajich J.E."/>
            <person name="Jacobson D.J."/>
            <person name="Natvig D.O."/>
            <person name="Lapidus A."/>
            <person name="Foster B."/>
            <person name="Aerts A."/>
            <person name="Riley R."/>
            <person name="Lindquist E.A."/>
            <person name="Grigoriev I.V."/>
            <person name="Taylor J.W."/>
        </authorList>
    </citation>
    <scope>NUCLEOTIDE SEQUENCE [LARGE SCALE GENOMIC DNA]</scope>
    <source>
        <strain evidence="9">FGSC 2508 / P0657</strain>
    </source>
</reference>
<dbReference type="GeneID" id="20826325"/>
<evidence type="ECO:0000259" key="7">
    <source>
        <dbReference type="PROSITE" id="PS50850"/>
    </source>
</evidence>
<keyword evidence="5 6" id="KW-0472">Membrane</keyword>
<dbReference type="EMBL" id="GL891382">
    <property type="protein sequence ID" value="EGO53713.1"/>
    <property type="molecule type" value="Genomic_DNA"/>
</dbReference>
<dbReference type="Proteomes" id="UP000008065">
    <property type="component" value="Unassembled WGS sequence"/>
</dbReference>
<proteinExistence type="predicted"/>
<feature type="transmembrane region" description="Helical" evidence="6">
    <location>
        <begin position="21"/>
        <end position="43"/>
    </location>
</feature>
<dbReference type="PROSITE" id="PS50850">
    <property type="entry name" value="MFS"/>
    <property type="match status" value="1"/>
</dbReference>
<comment type="subcellular location">
    <subcellularLocation>
        <location evidence="1">Membrane</location>
        <topology evidence="1">Multi-pass membrane protein</topology>
    </subcellularLocation>
</comment>
<evidence type="ECO:0000256" key="2">
    <source>
        <dbReference type="ARBA" id="ARBA00022448"/>
    </source>
</evidence>
<dbReference type="SUPFAM" id="SSF103473">
    <property type="entry name" value="MFS general substrate transporter"/>
    <property type="match status" value="1"/>
</dbReference>
<dbReference type="KEGG" id="nte:NEUTE1DRAFT143467"/>
<gene>
    <name evidence="8" type="ORF">NEUTE1DRAFT_143467</name>
</gene>
<dbReference type="InterPro" id="IPR036259">
    <property type="entry name" value="MFS_trans_sf"/>
</dbReference>
<name>F8MZM3_NEUT8</name>
<accession>F8MZM3</accession>
<feature type="transmembrane region" description="Helical" evidence="6">
    <location>
        <begin position="63"/>
        <end position="81"/>
    </location>
</feature>
<evidence type="ECO:0000256" key="6">
    <source>
        <dbReference type="SAM" id="Phobius"/>
    </source>
</evidence>
<keyword evidence="3 6" id="KW-0812">Transmembrane</keyword>
<protein>
    <recommendedName>
        <fullName evidence="7">Major facilitator superfamily (MFS) profile domain-containing protein</fullName>
    </recommendedName>
</protein>
<evidence type="ECO:0000313" key="8">
    <source>
        <dbReference type="EMBL" id="EGO53713.1"/>
    </source>
</evidence>